<accession>A0A2T4KKU5</accession>
<dbReference type="PANTHER" id="PTHR30511">
    <property type="entry name" value="ALANINE RACEMASE"/>
    <property type="match status" value="1"/>
</dbReference>
<protein>
    <submittedName>
        <fullName evidence="5">Alanine racemase</fullName>
    </submittedName>
</protein>
<evidence type="ECO:0000313" key="6">
    <source>
        <dbReference type="Proteomes" id="UP000242547"/>
    </source>
</evidence>
<comment type="cofactor">
    <cofactor evidence="1">
        <name>pyridoxal 5'-phosphate</name>
        <dbReference type="ChEBI" id="CHEBI:597326"/>
    </cofactor>
</comment>
<dbReference type="GO" id="GO:0008784">
    <property type="term" value="F:alanine racemase activity"/>
    <property type="evidence" value="ECO:0007669"/>
    <property type="project" value="TreeGrafter"/>
</dbReference>
<dbReference type="InterPro" id="IPR000821">
    <property type="entry name" value="Ala_racemase"/>
</dbReference>
<keyword evidence="3" id="KW-0413">Isomerase</keyword>
<dbReference type="Proteomes" id="UP000242547">
    <property type="component" value="Unassembled WGS sequence"/>
</dbReference>
<evidence type="ECO:0000256" key="2">
    <source>
        <dbReference type="ARBA" id="ARBA00022898"/>
    </source>
</evidence>
<dbReference type="RefSeq" id="WP_107505558.1">
    <property type="nucleotide sequence ID" value="NZ_CP130489.1"/>
</dbReference>
<dbReference type="GO" id="GO:0005829">
    <property type="term" value="C:cytosol"/>
    <property type="evidence" value="ECO:0007669"/>
    <property type="project" value="TreeGrafter"/>
</dbReference>
<proteinExistence type="predicted"/>
<dbReference type="SUPFAM" id="SSF51419">
    <property type="entry name" value="PLP-binding barrel"/>
    <property type="match status" value="1"/>
</dbReference>
<evidence type="ECO:0000256" key="1">
    <source>
        <dbReference type="ARBA" id="ARBA00001933"/>
    </source>
</evidence>
<organism evidence="5 6">
    <name type="scientific">Staphylococcus devriesei</name>
    <dbReference type="NCBI Taxonomy" id="586733"/>
    <lineage>
        <taxon>Bacteria</taxon>
        <taxon>Bacillati</taxon>
        <taxon>Bacillota</taxon>
        <taxon>Bacilli</taxon>
        <taxon>Bacillales</taxon>
        <taxon>Staphylococcaceae</taxon>
        <taxon>Staphylococcus</taxon>
    </lineage>
</organism>
<reference evidence="5 6" key="1">
    <citation type="journal article" date="2016" name="Front. Microbiol.">
        <title>Comprehensive Phylogenetic Analysis of Bovine Non-aureus Staphylococci Species Based on Whole-Genome Sequencing.</title>
        <authorList>
            <person name="Naushad S."/>
            <person name="Barkema H.W."/>
            <person name="Luby C."/>
            <person name="Condas L.A."/>
            <person name="Nobrega D.B."/>
            <person name="Carson D.A."/>
            <person name="De Buck J."/>
        </authorList>
    </citation>
    <scope>NUCLEOTIDE SEQUENCE [LARGE SCALE GENOMIC DNA]</scope>
    <source>
        <strain evidence="5 6">SNUC 761</strain>
    </source>
</reference>
<evidence type="ECO:0000256" key="3">
    <source>
        <dbReference type="ARBA" id="ARBA00023235"/>
    </source>
</evidence>
<dbReference type="Pfam" id="PF01168">
    <property type="entry name" value="Ala_racemase_N"/>
    <property type="match status" value="1"/>
</dbReference>
<name>A0A2T4KKU5_9STAP</name>
<dbReference type="Gene3D" id="3.20.20.10">
    <property type="entry name" value="Alanine racemase"/>
    <property type="match status" value="1"/>
</dbReference>
<gene>
    <name evidence="5" type="ORF">BUY44_00360</name>
</gene>
<comment type="caution">
    <text evidence="5">The sequence shown here is derived from an EMBL/GenBank/DDBJ whole genome shotgun (WGS) entry which is preliminary data.</text>
</comment>
<dbReference type="EMBL" id="PYZL01000001">
    <property type="protein sequence ID" value="PTE74740.1"/>
    <property type="molecule type" value="Genomic_DNA"/>
</dbReference>
<dbReference type="GO" id="GO:0030170">
    <property type="term" value="F:pyridoxal phosphate binding"/>
    <property type="evidence" value="ECO:0007669"/>
    <property type="project" value="TreeGrafter"/>
</dbReference>
<dbReference type="AlphaFoldDB" id="A0A2T4KKU5"/>
<dbReference type="InterPro" id="IPR029066">
    <property type="entry name" value="PLP-binding_barrel"/>
</dbReference>
<keyword evidence="2" id="KW-0663">Pyridoxal phosphate</keyword>
<feature type="domain" description="Alanine racemase N-terminal" evidence="4">
    <location>
        <begin position="6"/>
        <end position="220"/>
    </location>
</feature>
<dbReference type="PANTHER" id="PTHR30511:SF3">
    <property type="entry name" value="LYSINE RACEMASE"/>
    <property type="match status" value="1"/>
</dbReference>
<evidence type="ECO:0000259" key="4">
    <source>
        <dbReference type="Pfam" id="PF01168"/>
    </source>
</evidence>
<dbReference type="InterPro" id="IPR001608">
    <property type="entry name" value="Ala_racemase_N"/>
</dbReference>
<sequence>MAHIDINLSKIAYNAEMLRSLLEEQDIQLTPVIKCVAGDTQIIETLIQLGFNHFADSRLENITTTTSEKINYLLLRPTAKNQYEELIKTVKISMQTEIETIRQLNEMAARLNDKHQVMLMIDWKDGREGILTYNVLEYIREIIAMKHIQLVGIAFNFMCFKSMAPTEDDIYAMNQFVGAIENELGFRLKIISGGNSSMLPQLMYNDLGCINELRIGETLFRGIDTTTFQPMPRLYQDAITLEAEIIEIKPRVISTNQCYLQAILDIGYIDTYIEKIIPINDKVKIIGATSDHLMVDLDNQDFYQVGDTMQFSLEYEALSQVMYQQRLTKRYKKDKMIESLIKHIDASTLVPHKS</sequence>
<evidence type="ECO:0000313" key="5">
    <source>
        <dbReference type="EMBL" id="PTE74740.1"/>
    </source>
</evidence>